<sequence>MMRSNTEQPDAEDAKGSQRTQKEQPNIENDCSHEVIGAAVEVQRVLGVGLLESAYANALAIEFDHLGLHCQREVPIAASYKGHDVGVAYRADFIVEDSIIVELKALDAFTDAHRAQLLTYLRLSGLKLGLLINFHTFPIVKGIQRLVNKL</sequence>
<feature type="region of interest" description="Disordered" evidence="1">
    <location>
        <begin position="1"/>
        <end position="28"/>
    </location>
</feature>
<comment type="caution">
    <text evidence="2">The sequence shown here is derived from an EMBL/GenBank/DDBJ whole genome shotgun (WGS) entry which is preliminary data.</text>
</comment>
<name>A0ABV6PQB9_9BURK</name>
<dbReference type="InterPro" id="IPR026350">
    <property type="entry name" value="GxxExxY"/>
</dbReference>
<evidence type="ECO:0000256" key="1">
    <source>
        <dbReference type="SAM" id="MobiDB-lite"/>
    </source>
</evidence>
<protein>
    <submittedName>
        <fullName evidence="2">GxxExxY protein</fullName>
    </submittedName>
</protein>
<proteinExistence type="predicted"/>
<reference evidence="2 3" key="1">
    <citation type="submission" date="2024-09" db="EMBL/GenBank/DDBJ databases">
        <authorList>
            <person name="Sun Q."/>
            <person name="Mori K."/>
        </authorList>
    </citation>
    <scope>NUCLEOTIDE SEQUENCE [LARGE SCALE GENOMIC DNA]</scope>
    <source>
        <strain evidence="2 3">NCAIM B.02336</strain>
    </source>
</reference>
<dbReference type="Proteomes" id="UP001589834">
    <property type="component" value="Unassembled WGS sequence"/>
</dbReference>
<evidence type="ECO:0000313" key="3">
    <source>
        <dbReference type="Proteomes" id="UP001589834"/>
    </source>
</evidence>
<gene>
    <name evidence="2" type="ORF">ACFFGG_05600</name>
</gene>
<dbReference type="RefSeq" id="WP_293222880.1">
    <property type="nucleotide sequence ID" value="NZ_JBHLTN010000008.1"/>
</dbReference>
<organism evidence="2 3">
    <name type="scientific">Ottowia pentelensis</name>
    <dbReference type="NCBI Taxonomy" id="511108"/>
    <lineage>
        <taxon>Bacteria</taxon>
        <taxon>Pseudomonadati</taxon>
        <taxon>Pseudomonadota</taxon>
        <taxon>Betaproteobacteria</taxon>
        <taxon>Burkholderiales</taxon>
        <taxon>Comamonadaceae</taxon>
        <taxon>Ottowia</taxon>
    </lineage>
</organism>
<keyword evidence="3" id="KW-1185">Reference proteome</keyword>
<dbReference type="Pfam" id="PF13366">
    <property type="entry name" value="PDDEXK_3"/>
    <property type="match status" value="1"/>
</dbReference>
<dbReference type="NCBIfam" id="TIGR04256">
    <property type="entry name" value="GxxExxY"/>
    <property type="match status" value="1"/>
</dbReference>
<evidence type="ECO:0000313" key="2">
    <source>
        <dbReference type="EMBL" id="MFC0592027.1"/>
    </source>
</evidence>
<dbReference type="EMBL" id="JBHLTN010000008">
    <property type="protein sequence ID" value="MFC0592027.1"/>
    <property type="molecule type" value="Genomic_DNA"/>
</dbReference>
<accession>A0ABV6PQB9</accession>
<feature type="compositionally biased region" description="Basic and acidic residues" evidence="1">
    <location>
        <begin position="12"/>
        <end position="22"/>
    </location>
</feature>